<dbReference type="PANTHER" id="PTHR46577">
    <property type="entry name" value="HTH-TYPE TRANSCRIPTIONAL REGULATORY PROTEIN GABR"/>
    <property type="match status" value="1"/>
</dbReference>
<comment type="similarity">
    <text evidence="2">In the C-terminal section; belongs to the class-I pyridoxal-phosphate-dependent aminotransferase family.</text>
</comment>
<dbReference type="Gene3D" id="3.40.640.10">
    <property type="entry name" value="Type I PLP-dependent aspartate aminotransferase-like (Major domain)"/>
    <property type="match status" value="1"/>
</dbReference>
<keyword evidence="3 9" id="KW-0808">Transferase</keyword>
<dbReference type="Proteomes" id="UP001596002">
    <property type="component" value="Unassembled WGS sequence"/>
</dbReference>
<comment type="cofactor">
    <cofactor evidence="1">
        <name>pyridoxal 5'-phosphate</name>
        <dbReference type="ChEBI" id="CHEBI:597326"/>
    </cofactor>
</comment>
<protein>
    <submittedName>
        <fullName evidence="9">PLP-dependent aminotransferase family protein</fullName>
    </submittedName>
</protein>
<evidence type="ECO:0000256" key="3">
    <source>
        <dbReference type="ARBA" id="ARBA00022576"/>
    </source>
</evidence>
<gene>
    <name evidence="9" type="ORF">ACFO8Q_01275</name>
</gene>
<dbReference type="InterPro" id="IPR036390">
    <property type="entry name" value="WH_DNA-bd_sf"/>
</dbReference>
<dbReference type="InterPro" id="IPR015422">
    <property type="entry name" value="PyrdxlP-dep_Trfase_small"/>
</dbReference>
<dbReference type="Pfam" id="PF00155">
    <property type="entry name" value="Aminotran_1_2"/>
    <property type="match status" value="1"/>
</dbReference>
<proteinExistence type="inferred from homology"/>
<organism evidence="9 10">
    <name type="scientific">Effusibacillus consociatus</name>
    <dbReference type="NCBI Taxonomy" id="1117041"/>
    <lineage>
        <taxon>Bacteria</taxon>
        <taxon>Bacillati</taxon>
        <taxon>Bacillota</taxon>
        <taxon>Bacilli</taxon>
        <taxon>Bacillales</taxon>
        <taxon>Alicyclobacillaceae</taxon>
        <taxon>Effusibacillus</taxon>
    </lineage>
</organism>
<reference evidence="10" key="1">
    <citation type="journal article" date="2019" name="Int. J. Syst. Evol. Microbiol.">
        <title>The Global Catalogue of Microorganisms (GCM) 10K type strain sequencing project: providing services to taxonomists for standard genome sequencing and annotation.</title>
        <authorList>
            <consortium name="The Broad Institute Genomics Platform"/>
            <consortium name="The Broad Institute Genome Sequencing Center for Infectious Disease"/>
            <person name="Wu L."/>
            <person name="Ma J."/>
        </authorList>
    </citation>
    <scope>NUCLEOTIDE SEQUENCE [LARGE SCALE GENOMIC DNA]</scope>
    <source>
        <strain evidence="10">WYCCWR 12678</strain>
    </source>
</reference>
<evidence type="ECO:0000259" key="8">
    <source>
        <dbReference type="PROSITE" id="PS50949"/>
    </source>
</evidence>
<keyword evidence="10" id="KW-1185">Reference proteome</keyword>
<name>A0ABV9PX15_9BACL</name>
<dbReference type="PRINTS" id="PR00035">
    <property type="entry name" value="HTHGNTR"/>
</dbReference>
<keyword evidence="4" id="KW-0663">Pyridoxal phosphate</keyword>
<dbReference type="EMBL" id="JBHSHC010000010">
    <property type="protein sequence ID" value="MFC4766034.1"/>
    <property type="molecule type" value="Genomic_DNA"/>
</dbReference>
<dbReference type="SMART" id="SM00345">
    <property type="entry name" value="HTH_GNTR"/>
    <property type="match status" value="1"/>
</dbReference>
<sequence length="485" mass="54095">MEWKLDRTSKEPLFRQIARSFEKRIQSGELPPGAPLPPERKLAEELGVNRSTITAAYEELRASGLTQSVQGSGTCVSDHLWGVSPRRLPNWHQYTNGGSFLPTLPLSKRIREASADPRVINLARGQLSSDLFPEEALSDLLKSTPLTASLSYPDPKGDEIFRHTLSAHLQKHYGIEAAPEEILVVSGAQQALHLLTQCILSPGDAVAIEGPSYAYSLPLFISAGLRLFRIPLDEQGLLPDEVMSLYQKHKIRMVFANPTYQNPTGTTLSLARRKRLLQICEELRIPIVEDDAYGSLTLHGSQAPPPALMKLNQGGGSVIYLGSLSKTAAPGLRIGWVAGPRSVIERLADAKQQMDFGTSIVVQRLVESYLSSGQWERHLQRIRKELTIRRDVMLQALDQYVGDQVKWNMPEGSYHIWCRLRNAIPDREVLETGIQNRVLFLPGEIYGAERGYIRLTYAGVSESEIEEGITRFERTLQTVKNSAQI</sequence>
<dbReference type="RefSeq" id="WP_380023692.1">
    <property type="nucleotide sequence ID" value="NZ_JBHSHC010000010.1"/>
</dbReference>
<keyword evidence="3 9" id="KW-0032">Aminotransferase</keyword>
<keyword evidence="6" id="KW-0238">DNA-binding</keyword>
<evidence type="ECO:0000256" key="2">
    <source>
        <dbReference type="ARBA" id="ARBA00005384"/>
    </source>
</evidence>
<keyword evidence="7" id="KW-0804">Transcription</keyword>
<dbReference type="InterPro" id="IPR004839">
    <property type="entry name" value="Aminotransferase_I/II_large"/>
</dbReference>
<dbReference type="PANTHER" id="PTHR46577:SF2">
    <property type="entry name" value="TRANSCRIPTIONAL REGULATORY PROTEIN"/>
    <property type="match status" value="1"/>
</dbReference>
<dbReference type="SUPFAM" id="SSF46785">
    <property type="entry name" value="Winged helix' DNA-binding domain"/>
    <property type="match status" value="1"/>
</dbReference>
<evidence type="ECO:0000313" key="10">
    <source>
        <dbReference type="Proteomes" id="UP001596002"/>
    </source>
</evidence>
<keyword evidence="5" id="KW-0805">Transcription regulation</keyword>
<accession>A0ABV9PX15</accession>
<evidence type="ECO:0000256" key="4">
    <source>
        <dbReference type="ARBA" id="ARBA00022898"/>
    </source>
</evidence>
<evidence type="ECO:0000256" key="6">
    <source>
        <dbReference type="ARBA" id="ARBA00023125"/>
    </source>
</evidence>
<dbReference type="InterPro" id="IPR000524">
    <property type="entry name" value="Tscrpt_reg_HTH_GntR"/>
</dbReference>
<dbReference type="Gene3D" id="1.10.10.10">
    <property type="entry name" value="Winged helix-like DNA-binding domain superfamily/Winged helix DNA-binding domain"/>
    <property type="match status" value="1"/>
</dbReference>
<evidence type="ECO:0000256" key="5">
    <source>
        <dbReference type="ARBA" id="ARBA00023015"/>
    </source>
</evidence>
<evidence type="ECO:0000256" key="1">
    <source>
        <dbReference type="ARBA" id="ARBA00001933"/>
    </source>
</evidence>
<comment type="caution">
    <text evidence="9">The sequence shown here is derived from an EMBL/GenBank/DDBJ whole genome shotgun (WGS) entry which is preliminary data.</text>
</comment>
<dbReference type="InterPro" id="IPR015421">
    <property type="entry name" value="PyrdxlP-dep_Trfase_major"/>
</dbReference>
<dbReference type="InterPro" id="IPR036388">
    <property type="entry name" value="WH-like_DNA-bd_sf"/>
</dbReference>
<evidence type="ECO:0000313" key="9">
    <source>
        <dbReference type="EMBL" id="MFC4766034.1"/>
    </source>
</evidence>
<evidence type="ECO:0000256" key="7">
    <source>
        <dbReference type="ARBA" id="ARBA00023163"/>
    </source>
</evidence>
<dbReference type="InterPro" id="IPR015424">
    <property type="entry name" value="PyrdxlP-dep_Trfase"/>
</dbReference>
<feature type="domain" description="HTH gntR-type" evidence="8">
    <location>
        <begin position="11"/>
        <end position="79"/>
    </location>
</feature>
<dbReference type="Gene3D" id="3.90.1150.10">
    <property type="entry name" value="Aspartate Aminotransferase, domain 1"/>
    <property type="match status" value="1"/>
</dbReference>
<dbReference type="SUPFAM" id="SSF53383">
    <property type="entry name" value="PLP-dependent transferases"/>
    <property type="match status" value="1"/>
</dbReference>
<dbReference type="InterPro" id="IPR051446">
    <property type="entry name" value="HTH_trans_reg/aminotransferase"/>
</dbReference>
<dbReference type="CDD" id="cd07377">
    <property type="entry name" value="WHTH_GntR"/>
    <property type="match status" value="1"/>
</dbReference>
<dbReference type="CDD" id="cd00609">
    <property type="entry name" value="AAT_like"/>
    <property type="match status" value="1"/>
</dbReference>
<dbReference type="GO" id="GO:0008483">
    <property type="term" value="F:transaminase activity"/>
    <property type="evidence" value="ECO:0007669"/>
    <property type="project" value="UniProtKB-KW"/>
</dbReference>
<dbReference type="Pfam" id="PF00392">
    <property type="entry name" value="GntR"/>
    <property type="match status" value="1"/>
</dbReference>
<dbReference type="PROSITE" id="PS50949">
    <property type="entry name" value="HTH_GNTR"/>
    <property type="match status" value="1"/>
</dbReference>